<dbReference type="Gene3D" id="3.40.50.300">
    <property type="entry name" value="P-loop containing nucleotide triphosphate hydrolases"/>
    <property type="match status" value="1"/>
</dbReference>
<evidence type="ECO:0000313" key="5">
    <source>
        <dbReference type="EMBL" id="KFG25488.1"/>
    </source>
</evidence>
<dbReference type="AlphaFoldDB" id="A0A086J020"/>
<keyword evidence="4" id="KW-0460">Magnesium</keyword>
<feature type="binding site" evidence="4">
    <location>
        <position position="30"/>
    </location>
    <ligand>
        <name>Mg(2+)</name>
        <dbReference type="ChEBI" id="CHEBI:18420"/>
    </ligand>
</feature>
<dbReference type="InterPro" id="IPR005225">
    <property type="entry name" value="Small_GTP-bd"/>
</dbReference>
<evidence type="ECO:0000256" key="1">
    <source>
        <dbReference type="ARBA" id="ARBA00022741"/>
    </source>
</evidence>
<feature type="binding site" evidence="4">
    <location>
        <position position="47"/>
    </location>
    <ligand>
        <name>Mg(2+)</name>
        <dbReference type="ChEBI" id="CHEBI:18420"/>
    </ligand>
</feature>
<dbReference type="PROSITE" id="PS51419">
    <property type="entry name" value="RAB"/>
    <property type="match status" value="1"/>
</dbReference>
<name>A0A086J020_NEMA1</name>
<dbReference type="PRINTS" id="PR00449">
    <property type="entry name" value="RASTRNSFRMNG"/>
</dbReference>
<dbReference type="Pfam" id="PF00025">
    <property type="entry name" value="Arf"/>
    <property type="match status" value="1"/>
</dbReference>
<evidence type="ECO:0000256" key="3">
    <source>
        <dbReference type="PIRSR" id="PIRSR606689-1"/>
    </source>
</evidence>
<organism evidence="5 6">
    <name type="scientific">Nematocida ausubeli (strain ATCC PRA-371 / ERTm2)</name>
    <name type="common">Nematode killer fungus</name>
    <dbReference type="NCBI Taxonomy" id="1913371"/>
    <lineage>
        <taxon>Eukaryota</taxon>
        <taxon>Fungi</taxon>
        <taxon>Fungi incertae sedis</taxon>
        <taxon>Microsporidia</taxon>
        <taxon>Nematocida</taxon>
    </lineage>
</organism>
<dbReference type="InterPro" id="IPR006689">
    <property type="entry name" value="Small_GTPase_ARF/SAR"/>
</dbReference>
<evidence type="ECO:0000313" key="6">
    <source>
        <dbReference type="Proteomes" id="UP000054524"/>
    </source>
</evidence>
<keyword evidence="1 3" id="KW-0547">Nucleotide-binding</keyword>
<accession>A0A086J020</accession>
<dbReference type="SMART" id="SM00177">
    <property type="entry name" value="ARF"/>
    <property type="match status" value="1"/>
</dbReference>
<dbReference type="GeneID" id="77677236"/>
<sequence>MRFASVIKKVLAKDKRLKIVILGPDNAGKTSLLQAYLNQNIADIEPTYGYQIIKTEREIEETKYHLEILDIGGQKSIRAYWDTYYSGVDGVLFVYDTYGTEEYKSIIESTVSHPTLQDTEFLCASNKCDDLSVAEAQGTKYIQIVKSEIKGEQAPSFDFMAEAENRKAPKNNSSIEIKEIEIVYTSAKKHVNVDRVFYTLIQNILKKEKNVVLQ</sequence>
<dbReference type="InterPro" id="IPR027417">
    <property type="entry name" value="P-loop_NTPase"/>
</dbReference>
<dbReference type="Proteomes" id="UP000054524">
    <property type="component" value="Unassembled WGS sequence"/>
</dbReference>
<dbReference type="GO" id="GO:0005525">
    <property type="term" value="F:GTP binding"/>
    <property type="evidence" value="ECO:0007669"/>
    <property type="project" value="UniProtKB-KW"/>
</dbReference>
<dbReference type="PROSITE" id="PS51417">
    <property type="entry name" value="ARF"/>
    <property type="match status" value="1"/>
</dbReference>
<keyword evidence="2 3" id="KW-0342">GTP-binding</keyword>
<keyword evidence="4" id="KW-0479">Metal-binding</keyword>
<dbReference type="RefSeq" id="XP_052904043.1">
    <property type="nucleotide sequence ID" value="XM_053049872.1"/>
</dbReference>
<gene>
    <name evidence="5" type="ORF">NESG_02263</name>
</gene>
<dbReference type="SMART" id="SM00173">
    <property type="entry name" value="RAS"/>
    <property type="match status" value="1"/>
</dbReference>
<dbReference type="OrthoDB" id="2011769at2759"/>
<reference evidence="5 6" key="1">
    <citation type="journal article" date="2014" name="Genome Announc.">
        <title>Genome Sequence of the Microsporidian Species Nematocida sp1 Strain ERTm6 (ATCC PRA-372).</title>
        <authorList>
            <person name="Bakowski M.A."/>
            <person name="Priest M."/>
            <person name="Young S."/>
            <person name="Cuomo C.A."/>
            <person name="Troemel E.R."/>
        </authorList>
    </citation>
    <scope>NUCLEOTIDE SEQUENCE [LARGE SCALE GENOMIC DNA]</scope>
    <source>
        <strain evidence="5 6">ERTm6</strain>
    </source>
</reference>
<dbReference type="PANTHER" id="PTHR45697">
    <property type="entry name" value="ADP-RIBOSYLATION FACTOR-LIKE PROTEIN 2-RELATED"/>
    <property type="match status" value="1"/>
</dbReference>
<dbReference type="SMART" id="SM00178">
    <property type="entry name" value="SAR"/>
    <property type="match status" value="1"/>
</dbReference>
<dbReference type="SMART" id="SM00175">
    <property type="entry name" value="RAB"/>
    <property type="match status" value="1"/>
</dbReference>
<dbReference type="InterPro" id="IPR044612">
    <property type="entry name" value="ARL2/3"/>
</dbReference>
<dbReference type="EMBL" id="AKIJ01000005">
    <property type="protein sequence ID" value="KFG25488.1"/>
    <property type="molecule type" value="Genomic_DNA"/>
</dbReference>
<feature type="binding site" evidence="3">
    <location>
        <begin position="126"/>
        <end position="129"/>
    </location>
    <ligand>
        <name>GTP</name>
        <dbReference type="ChEBI" id="CHEBI:37565"/>
    </ligand>
</feature>
<protein>
    <submittedName>
        <fullName evidence="5">Uncharacterized protein</fullName>
    </submittedName>
</protein>
<dbReference type="HOGENOM" id="CLU_1289255_0_0_1"/>
<evidence type="ECO:0000256" key="2">
    <source>
        <dbReference type="ARBA" id="ARBA00023134"/>
    </source>
</evidence>
<dbReference type="GO" id="GO:0003924">
    <property type="term" value="F:GTPase activity"/>
    <property type="evidence" value="ECO:0007669"/>
    <property type="project" value="InterPro"/>
</dbReference>
<feature type="binding site" evidence="3">
    <location>
        <begin position="23"/>
        <end position="30"/>
    </location>
    <ligand>
        <name>GTP</name>
        <dbReference type="ChEBI" id="CHEBI:37565"/>
    </ligand>
</feature>
<keyword evidence="6" id="KW-1185">Reference proteome</keyword>
<evidence type="ECO:0000256" key="4">
    <source>
        <dbReference type="PIRSR" id="PIRSR606689-2"/>
    </source>
</evidence>
<dbReference type="GO" id="GO:0046872">
    <property type="term" value="F:metal ion binding"/>
    <property type="evidence" value="ECO:0007669"/>
    <property type="project" value="UniProtKB-KW"/>
</dbReference>
<dbReference type="SUPFAM" id="SSF52540">
    <property type="entry name" value="P-loop containing nucleoside triphosphate hydrolases"/>
    <property type="match status" value="1"/>
</dbReference>
<comment type="caution">
    <text evidence="5">The sequence shown here is derived from an EMBL/GenBank/DDBJ whole genome shotgun (WGS) entry which is preliminary data.</text>
</comment>
<proteinExistence type="predicted"/>
<dbReference type="NCBIfam" id="TIGR00231">
    <property type="entry name" value="small_GTP"/>
    <property type="match status" value="1"/>
</dbReference>
<feature type="binding site" evidence="3">
    <location>
        <position position="73"/>
    </location>
    <ligand>
        <name>GTP</name>
        <dbReference type="ChEBI" id="CHEBI:37565"/>
    </ligand>
</feature>